<dbReference type="Proteomes" id="UP001279734">
    <property type="component" value="Unassembled WGS sequence"/>
</dbReference>
<evidence type="ECO:0000313" key="8">
    <source>
        <dbReference type="EMBL" id="GMH31075.1"/>
    </source>
</evidence>
<gene>
    <name evidence="8" type="ORF">Nepgr_032918</name>
</gene>
<name>A0AAD3TK88_NEPGR</name>
<feature type="transmembrane region" description="Helical" evidence="7">
    <location>
        <begin position="666"/>
        <end position="690"/>
    </location>
</feature>
<proteinExistence type="inferred from homology"/>
<evidence type="ECO:0000313" key="9">
    <source>
        <dbReference type="Proteomes" id="UP001279734"/>
    </source>
</evidence>
<comment type="subcellular location">
    <subcellularLocation>
        <location evidence="1">Membrane</location>
        <topology evidence="1">Multi-pass membrane protein</topology>
    </subcellularLocation>
</comment>
<comment type="caution">
    <text evidence="8">The sequence shown here is derived from an EMBL/GenBank/DDBJ whole genome shotgun (WGS) entry which is preliminary data.</text>
</comment>
<keyword evidence="3" id="KW-0808">Transferase</keyword>
<evidence type="ECO:0000256" key="4">
    <source>
        <dbReference type="ARBA" id="ARBA00022692"/>
    </source>
</evidence>
<evidence type="ECO:0000256" key="1">
    <source>
        <dbReference type="ARBA" id="ARBA00004141"/>
    </source>
</evidence>
<evidence type="ECO:0000256" key="3">
    <source>
        <dbReference type="ARBA" id="ARBA00022679"/>
    </source>
</evidence>
<dbReference type="Pfam" id="PF00953">
    <property type="entry name" value="Glycos_transf_4"/>
    <property type="match status" value="1"/>
</dbReference>
<dbReference type="AlphaFoldDB" id="A0AAD3TK88"/>
<dbReference type="InterPro" id="IPR018480">
    <property type="entry name" value="PNAcMuramoyl-5peptid_Trfase_CS"/>
</dbReference>
<evidence type="ECO:0008006" key="10">
    <source>
        <dbReference type="Google" id="ProtNLM"/>
    </source>
</evidence>
<dbReference type="GO" id="GO:0005886">
    <property type="term" value="C:plasma membrane"/>
    <property type="evidence" value="ECO:0007669"/>
    <property type="project" value="TreeGrafter"/>
</dbReference>
<keyword evidence="6 7" id="KW-0472">Membrane</keyword>
<dbReference type="PANTHER" id="PTHR22926">
    <property type="entry name" value="PHOSPHO-N-ACETYLMURAMOYL-PENTAPEPTIDE-TRANSFERASE"/>
    <property type="match status" value="1"/>
</dbReference>
<evidence type="ECO:0000256" key="2">
    <source>
        <dbReference type="ARBA" id="ARBA00005583"/>
    </source>
</evidence>
<feature type="transmembrane region" description="Helical" evidence="7">
    <location>
        <begin position="374"/>
        <end position="393"/>
    </location>
</feature>
<comment type="similarity">
    <text evidence="2">Belongs to the glycosyltransferase 4 family. MraY subfamily.</text>
</comment>
<feature type="transmembrane region" description="Helical" evidence="7">
    <location>
        <begin position="405"/>
        <end position="425"/>
    </location>
</feature>
<evidence type="ECO:0000256" key="6">
    <source>
        <dbReference type="ARBA" id="ARBA00023136"/>
    </source>
</evidence>
<keyword evidence="4 7" id="KW-0812">Transmembrane</keyword>
<feature type="transmembrane region" description="Helical" evidence="7">
    <location>
        <begin position="276"/>
        <end position="296"/>
    </location>
</feature>
<dbReference type="Pfam" id="PF10555">
    <property type="entry name" value="MraY_sig1"/>
    <property type="match status" value="1"/>
</dbReference>
<protein>
    <recommendedName>
        <fullName evidence="10">Phospho-N-acetylmuramoyl-pentapeptide-transferase</fullName>
    </recommendedName>
</protein>
<feature type="transmembrane region" description="Helical" evidence="7">
    <location>
        <begin position="431"/>
        <end position="448"/>
    </location>
</feature>
<keyword evidence="9" id="KW-1185">Reference proteome</keyword>
<accession>A0AAD3TK88</accession>
<organism evidence="8 9">
    <name type="scientific">Nepenthes gracilis</name>
    <name type="common">Slender pitcher plant</name>
    <dbReference type="NCBI Taxonomy" id="150966"/>
    <lineage>
        <taxon>Eukaryota</taxon>
        <taxon>Viridiplantae</taxon>
        <taxon>Streptophyta</taxon>
        <taxon>Embryophyta</taxon>
        <taxon>Tracheophyta</taxon>
        <taxon>Spermatophyta</taxon>
        <taxon>Magnoliopsida</taxon>
        <taxon>eudicotyledons</taxon>
        <taxon>Gunneridae</taxon>
        <taxon>Pentapetalae</taxon>
        <taxon>Caryophyllales</taxon>
        <taxon>Nepenthaceae</taxon>
        <taxon>Nepenthes</taxon>
    </lineage>
</organism>
<dbReference type="CDD" id="cd06852">
    <property type="entry name" value="GT_MraY"/>
    <property type="match status" value="1"/>
</dbReference>
<reference evidence="8" key="1">
    <citation type="submission" date="2023-05" db="EMBL/GenBank/DDBJ databases">
        <title>Nepenthes gracilis genome sequencing.</title>
        <authorList>
            <person name="Fukushima K."/>
        </authorList>
    </citation>
    <scope>NUCLEOTIDE SEQUENCE</scope>
    <source>
        <strain evidence="8">SING2019-196</strain>
    </source>
</reference>
<feature type="transmembrane region" description="Helical" evidence="7">
    <location>
        <begin position="231"/>
        <end position="255"/>
    </location>
</feature>
<dbReference type="InterPro" id="IPR000715">
    <property type="entry name" value="Glycosyl_transferase_4"/>
</dbReference>
<keyword evidence="5 7" id="KW-1133">Transmembrane helix</keyword>
<feature type="transmembrane region" description="Helical" evidence="7">
    <location>
        <begin position="199"/>
        <end position="219"/>
    </location>
</feature>
<dbReference type="GO" id="GO:0008963">
    <property type="term" value="F:phospho-N-acetylmuramoyl-pentapeptide-transferase activity"/>
    <property type="evidence" value="ECO:0007669"/>
    <property type="project" value="InterPro"/>
</dbReference>
<feature type="transmembrane region" description="Helical" evidence="7">
    <location>
        <begin position="455"/>
        <end position="473"/>
    </location>
</feature>
<sequence length="727" mass="79806">MKSVDLPLLQRVGFACPLLSTLEVRHLPTPALKCFQSLLLRRPLHLHPLHLHFVIMRSCVSNVGLSHHLGVLRSRRHFYFTTRMLKVDFYRCCRLKLQESKIQKYGCSLRHKQLRPRSMDEFSLDISPLDDWGNTEASPMISSSGEDSDGEILVTPINDVDMPTIKQEFVNSEDALTATARQLAILGRRHKKYRIRCEVFINLGLMTFLTLFLALVDWFAWRIVRLPLEPFHFLCPFLVSTILVAGAGYVSVPLLKKFNIRRRVREGFPKQYFKKGTPTMGGLFFVPLGAVVAKVLAGFSPIEVSGVVATTLAFATVGLLDDTISLTKNHNFGLSGWTRHLLEVAVAAWFSAWLDTTNISSPYGMKMLVPLPSPFGLLYLGKLYLLLSSLCLVSMVNGMSSIDGLDGLAGGTAALAFLGMAIAVLPICPDLSIFGASMAGACTGLLLHNGYKASILMGNTGSLAVGGALAAMASCTGMFLPLFIASGVLVLELLSAAMQVFYFKVAKRSLRGRHRLFRRVPLHYYLQLSWLKPPFIVAGWYAISSLLALLAGKKKPTTFGFLTLAEPKKRMDEREGKVSGGSGGGSVNQLLQQPEHYQYGTFQGVGYYNPSPSHPVVGFPQPAPPYGVIPAAPYHYPHDCQIVAGYAVAEGRPVRLPRLPCCGIGIGWFLFIAGFFLAAIPWYVGALILLCVRTDYREKPGLVACVIASILVVIAITLGVTKEAQPW</sequence>
<feature type="transmembrane region" description="Helical" evidence="7">
    <location>
        <begin position="479"/>
        <end position="503"/>
    </location>
</feature>
<dbReference type="InterPro" id="IPR003524">
    <property type="entry name" value="PNAcMuramoyl-5peptid_Trfase"/>
</dbReference>
<evidence type="ECO:0000256" key="7">
    <source>
        <dbReference type="SAM" id="Phobius"/>
    </source>
</evidence>
<dbReference type="PROSITE" id="PS01347">
    <property type="entry name" value="MRAY_1"/>
    <property type="match status" value="1"/>
</dbReference>
<evidence type="ECO:0000256" key="5">
    <source>
        <dbReference type="ARBA" id="ARBA00022989"/>
    </source>
</evidence>
<feature type="transmembrane region" description="Helical" evidence="7">
    <location>
        <begin position="524"/>
        <end position="543"/>
    </location>
</feature>
<dbReference type="GO" id="GO:0044038">
    <property type="term" value="P:cell wall macromolecule biosynthetic process"/>
    <property type="evidence" value="ECO:0007669"/>
    <property type="project" value="TreeGrafter"/>
</dbReference>
<dbReference type="GO" id="GO:0071555">
    <property type="term" value="P:cell wall organization"/>
    <property type="evidence" value="ECO:0007669"/>
    <property type="project" value="TreeGrafter"/>
</dbReference>
<dbReference type="PANTHER" id="PTHR22926:SF5">
    <property type="entry name" value="PHOSPHO-N-ACETYLMURAMOYL-PENTAPEPTIDE-TRANSFERASE HOMOLOG"/>
    <property type="match status" value="1"/>
</dbReference>
<dbReference type="EMBL" id="BSYO01000039">
    <property type="protein sequence ID" value="GMH31075.1"/>
    <property type="molecule type" value="Genomic_DNA"/>
</dbReference>
<feature type="transmembrane region" description="Helical" evidence="7">
    <location>
        <begin position="702"/>
        <end position="721"/>
    </location>
</feature>